<keyword evidence="3" id="KW-1185">Reference proteome</keyword>
<dbReference type="Gene3D" id="3.40.50.1820">
    <property type="entry name" value="alpha/beta hydrolase"/>
    <property type="match status" value="1"/>
</dbReference>
<accession>A0A0D2LUB8</accession>
<feature type="non-terminal residue" evidence="2">
    <location>
        <position position="321"/>
    </location>
</feature>
<dbReference type="AlphaFoldDB" id="A0A0D2LUB8"/>
<evidence type="ECO:0000313" key="3">
    <source>
        <dbReference type="Proteomes" id="UP000054270"/>
    </source>
</evidence>
<dbReference type="SUPFAM" id="SSF53474">
    <property type="entry name" value="alpha/beta-Hydrolases"/>
    <property type="match status" value="1"/>
</dbReference>
<evidence type="ECO:0000259" key="1">
    <source>
        <dbReference type="Pfam" id="PF12697"/>
    </source>
</evidence>
<proteinExistence type="predicted"/>
<gene>
    <name evidence="2" type="ORF">HYPSUDRAFT_80835</name>
</gene>
<dbReference type="OrthoDB" id="94039at2759"/>
<dbReference type="EMBL" id="KN817678">
    <property type="protein sequence ID" value="KJA14458.1"/>
    <property type="molecule type" value="Genomic_DNA"/>
</dbReference>
<name>A0A0D2LUB8_HYPSF</name>
<evidence type="ECO:0000313" key="2">
    <source>
        <dbReference type="EMBL" id="KJA14458.1"/>
    </source>
</evidence>
<protein>
    <recommendedName>
        <fullName evidence="1">AB hydrolase-1 domain-containing protein</fullName>
    </recommendedName>
</protein>
<sequence>MNVEKYALTTQTYGVPFICTMKKYTRTKGRTNRVIDDESAPGSILLLANGSGFPKETWEATISELYKIDTDRETRPIIREIWALDCQSHGEAAILNEDVLVRHPGILTIWDYAEAFATLFRSGLLGKLDPKLHQVVLCGHSAGSIAVTLATSFFNPPSRIPFAKIILVDPPIWSKNMEGLHTEMFKTTEAVTPVRRDIWENMDHATQWLKKRLPGGSWDDRVFDAQTKYGLRTLPTAFYPDKTGVTLTTHRSCENSSFTGIKFIYNALDRLNQICAHIPVHLIYGGKHDMFTRELQDSIFNEQEGRTFASVTRLSQDIGHL</sequence>
<organism evidence="2 3">
    <name type="scientific">Hypholoma sublateritium (strain FD-334 SS-4)</name>
    <dbReference type="NCBI Taxonomy" id="945553"/>
    <lineage>
        <taxon>Eukaryota</taxon>
        <taxon>Fungi</taxon>
        <taxon>Dikarya</taxon>
        <taxon>Basidiomycota</taxon>
        <taxon>Agaricomycotina</taxon>
        <taxon>Agaricomycetes</taxon>
        <taxon>Agaricomycetidae</taxon>
        <taxon>Agaricales</taxon>
        <taxon>Agaricineae</taxon>
        <taxon>Strophariaceae</taxon>
        <taxon>Hypholoma</taxon>
    </lineage>
</organism>
<dbReference type="Proteomes" id="UP000054270">
    <property type="component" value="Unassembled WGS sequence"/>
</dbReference>
<dbReference type="InterPro" id="IPR000073">
    <property type="entry name" value="AB_hydrolase_1"/>
</dbReference>
<dbReference type="STRING" id="945553.A0A0D2LUB8"/>
<dbReference type="Pfam" id="PF12697">
    <property type="entry name" value="Abhydrolase_6"/>
    <property type="match status" value="1"/>
</dbReference>
<dbReference type="OMA" id="GACVMIQ"/>
<reference evidence="3" key="1">
    <citation type="submission" date="2014-04" db="EMBL/GenBank/DDBJ databases">
        <title>Evolutionary Origins and Diversification of the Mycorrhizal Mutualists.</title>
        <authorList>
            <consortium name="DOE Joint Genome Institute"/>
            <consortium name="Mycorrhizal Genomics Consortium"/>
            <person name="Kohler A."/>
            <person name="Kuo A."/>
            <person name="Nagy L.G."/>
            <person name="Floudas D."/>
            <person name="Copeland A."/>
            <person name="Barry K.W."/>
            <person name="Cichocki N."/>
            <person name="Veneault-Fourrey C."/>
            <person name="LaButti K."/>
            <person name="Lindquist E.A."/>
            <person name="Lipzen A."/>
            <person name="Lundell T."/>
            <person name="Morin E."/>
            <person name="Murat C."/>
            <person name="Riley R."/>
            <person name="Ohm R."/>
            <person name="Sun H."/>
            <person name="Tunlid A."/>
            <person name="Henrissat B."/>
            <person name="Grigoriev I.V."/>
            <person name="Hibbett D.S."/>
            <person name="Martin F."/>
        </authorList>
    </citation>
    <scope>NUCLEOTIDE SEQUENCE [LARGE SCALE GENOMIC DNA]</scope>
    <source>
        <strain evidence="3">FD-334 SS-4</strain>
    </source>
</reference>
<dbReference type="InterPro" id="IPR029058">
    <property type="entry name" value="AB_hydrolase_fold"/>
</dbReference>
<feature type="domain" description="AB hydrolase-1" evidence="1">
    <location>
        <begin position="45"/>
        <end position="290"/>
    </location>
</feature>